<reference evidence="4" key="1">
    <citation type="journal article" date="2021" name="Nat. Commun.">
        <title>Genetic determinants of endophytism in the Arabidopsis root mycobiome.</title>
        <authorList>
            <person name="Mesny F."/>
            <person name="Miyauchi S."/>
            <person name="Thiergart T."/>
            <person name="Pickel B."/>
            <person name="Atanasova L."/>
            <person name="Karlsson M."/>
            <person name="Huettel B."/>
            <person name="Barry K.W."/>
            <person name="Haridas S."/>
            <person name="Chen C."/>
            <person name="Bauer D."/>
            <person name="Andreopoulos W."/>
            <person name="Pangilinan J."/>
            <person name="LaButti K."/>
            <person name="Riley R."/>
            <person name="Lipzen A."/>
            <person name="Clum A."/>
            <person name="Drula E."/>
            <person name="Henrissat B."/>
            <person name="Kohler A."/>
            <person name="Grigoriev I.V."/>
            <person name="Martin F.M."/>
            <person name="Hacquard S."/>
        </authorList>
    </citation>
    <scope>NUCLEOTIDE SEQUENCE</scope>
    <source>
        <strain evidence="4">MPI-CAGE-CH-0243</strain>
    </source>
</reference>
<gene>
    <name evidence="4" type="ORF">B0J11DRAFT_620176</name>
</gene>
<organism evidence="4 5">
    <name type="scientific">Dendryphion nanum</name>
    <dbReference type="NCBI Taxonomy" id="256645"/>
    <lineage>
        <taxon>Eukaryota</taxon>
        <taxon>Fungi</taxon>
        <taxon>Dikarya</taxon>
        <taxon>Ascomycota</taxon>
        <taxon>Pezizomycotina</taxon>
        <taxon>Dothideomycetes</taxon>
        <taxon>Pleosporomycetidae</taxon>
        <taxon>Pleosporales</taxon>
        <taxon>Torulaceae</taxon>
        <taxon>Dendryphion</taxon>
    </lineage>
</organism>
<evidence type="ECO:0000313" key="5">
    <source>
        <dbReference type="Proteomes" id="UP000700596"/>
    </source>
</evidence>
<dbReference type="PANTHER" id="PTHR24320">
    <property type="entry name" value="RETINOL DEHYDROGENASE"/>
    <property type="match status" value="1"/>
</dbReference>
<feature type="compositionally biased region" description="Polar residues" evidence="3">
    <location>
        <begin position="1"/>
        <end position="16"/>
    </location>
</feature>
<evidence type="ECO:0000256" key="1">
    <source>
        <dbReference type="ARBA" id="ARBA00006484"/>
    </source>
</evidence>
<dbReference type="OrthoDB" id="191139at2759"/>
<evidence type="ECO:0000313" key="4">
    <source>
        <dbReference type="EMBL" id="KAH7110371.1"/>
    </source>
</evidence>
<proteinExistence type="inferred from homology"/>
<name>A0A9P9I765_9PLEO</name>
<comment type="similarity">
    <text evidence="1">Belongs to the short-chain dehydrogenases/reductases (SDR) family.</text>
</comment>
<keyword evidence="5" id="KW-1185">Reference proteome</keyword>
<comment type="caution">
    <text evidence="4">The sequence shown here is derived from an EMBL/GenBank/DDBJ whole genome shotgun (WGS) entry which is preliminary data.</text>
</comment>
<dbReference type="PRINTS" id="PR00081">
    <property type="entry name" value="GDHRDH"/>
</dbReference>
<dbReference type="Pfam" id="PF00106">
    <property type="entry name" value="adh_short"/>
    <property type="match status" value="1"/>
</dbReference>
<protein>
    <submittedName>
        <fullName evidence="4">Short-chain dehydrogenase/reductase-like protein</fullName>
    </submittedName>
</protein>
<sequence>MPSTNKYTAAHLSTNGPGDIRPTASEILEDEGLEGQLSDKIILVTGASAGIGVETVRVLAKTGATVFAAARDLRKAEKVLAGFEGKIELIALDLASLCSVREAAAEFLNRSGGKLNILVNNAGIMALPSRTVTVDGYETQFGTNHLGHFLLFQLLSPALLRSSTPSFHSRTVILSSSAHRFSGIQPDDYNFEKTPYNEWIAYGQAKTANLYMSNAIERYYGSKGLHSLAVHPGVIQTELSRHLDPAFLENILKDPKMLAHLKSIEQGAATTVLAAVGKDYEGIGGRYVEDAGEWGPVQCENPTTEPGHALWAFDSANEDQLWKDSCKLVGIQED</sequence>
<dbReference type="InterPro" id="IPR002347">
    <property type="entry name" value="SDR_fam"/>
</dbReference>
<dbReference type="Gene3D" id="3.40.50.720">
    <property type="entry name" value="NAD(P)-binding Rossmann-like Domain"/>
    <property type="match status" value="1"/>
</dbReference>
<dbReference type="SUPFAM" id="SSF51735">
    <property type="entry name" value="NAD(P)-binding Rossmann-fold domains"/>
    <property type="match status" value="1"/>
</dbReference>
<accession>A0A9P9I765</accession>
<evidence type="ECO:0000256" key="3">
    <source>
        <dbReference type="SAM" id="MobiDB-lite"/>
    </source>
</evidence>
<dbReference type="GO" id="GO:0016491">
    <property type="term" value="F:oxidoreductase activity"/>
    <property type="evidence" value="ECO:0007669"/>
    <property type="project" value="UniProtKB-KW"/>
</dbReference>
<evidence type="ECO:0000256" key="2">
    <source>
        <dbReference type="ARBA" id="ARBA00023002"/>
    </source>
</evidence>
<dbReference type="Proteomes" id="UP000700596">
    <property type="component" value="Unassembled WGS sequence"/>
</dbReference>
<dbReference type="PANTHER" id="PTHR24320:SF272">
    <property type="entry name" value="NAD(P)-BINDING ROSSMANN-FOLD SUPERFAMILY PROTEIN"/>
    <property type="match status" value="1"/>
</dbReference>
<keyword evidence="2" id="KW-0560">Oxidoreductase</keyword>
<feature type="region of interest" description="Disordered" evidence="3">
    <location>
        <begin position="1"/>
        <end position="21"/>
    </location>
</feature>
<dbReference type="EMBL" id="JAGMWT010000028">
    <property type="protein sequence ID" value="KAH7110371.1"/>
    <property type="molecule type" value="Genomic_DNA"/>
</dbReference>
<dbReference type="InterPro" id="IPR036291">
    <property type="entry name" value="NAD(P)-bd_dom_sf"/>
</dbReference>
<dbReference type="AlphaFoldDB" id="A0A9P9I765"/>